<keyword evidence="1" id="KW-1133">Transmembrane helix</keyword>
<feature type="transmembrane region" description="Helical" evidence="1">
    <location>
        <begin position="9"/>
        <end position="27"/>
    </location>
</feature>
<comment type="caution">
    <text evidence="2">The sequence shown here is derived from an EMBL/GenBank/DDBJ whole genome shotgun (WGS) entry which is preliminary data.</text>
</comment>
<evidence type="ECO:0000313" key="2">
    <source>
        <dbReference type="EMBL" id="OTW54654.1"/>
    </source>
</evidence>
<accession>A0A242WGT9</accession>
<protein>
    <recommendedName>
        <fullName evidence="4">Group-specific protein</fullName>
    </recommendedName>
</protein>
<reference evidence="2 3" key="1">
    <citation type="submission" date="2016-10" db="EMBL/GenBank/DDBJ databases">
        <title>Comparative genomics of Bacillus thuringiensis reveals a path to pathogens against multiple invertebrate hosts.</title>
        <authorList>
            <person name="Zheng J."/>
            <person name="Gao Q."/>
            <person name="Liu H."/>
            <person name="Peng D."/>
            <person name="Ruan L."/>
            <person name="Sun M."/>
        </authorList>
    </citation>
    <scope>NUCLEOTIDE SEQUENCE [LARGE SCALE GENOMIC DNA]</scope>
    <source>
        <strain evidence="2">BGSC 4AC1</strain>
    </source>
</reference>
<dbReference type="AlphaFoldDB" id="A0A242WGT9"/>
<evidence type="ECO:0000313" key="3">
    <source>
        <dbReference type="Proteomes" id="UP000195152"/>
    </source>
</evidence>
<organism evidence="2 3">
    <name type="scientific">Bacillus thuringiensis serovar mexicanensis</name>
    <dbReference type="NCBI Taxonomy" id="180868"/>
    <lineage>
        <taxon>Bacteria</taxon>
        <taxon>Bacillati</taxon>
        <taxon>Bacillota</taxon>
        <taxon>Bacilli</taxon>
        <taxon>Bacillales</taxon>
        <taxon>Bacillaceae</taxon>
        <taxon>Bacillus</taxon>
        <taxon>Bacillus cereus group</taxon>
    </lineage>
</organism>
<dbReference type="EMBL" id="NFCF01000035">
    <property type="protein sequence ID" value="OTW54654.1"/>
    <property type="molecule type" value="Genomic_DNA"/>
</dbReference>
<evidence type="ECO:0000256" key="1">
    <source>
        <dbReference type="SAM" id="Phobius"/>
    </source>
</evidence>
<name>A0A242WGT9_BACTU</name>
<proteinExistence type="predicted"/>
<keyword evidence="1" id="KW-0812">Transmembrane</keyword>
<keyword evidence="1" id="KW-0472">Membrane</keyword>
<sequence length="108" mass="12460">MKINRRKLVLNSSMAMVLMGLIAFIFVNKESKIKDFPVPMSAIHINDDKEEDYKYISVMPITKVSGWENLGENGHTVSFKKGERKVTVLHYPGEITYYLFEKKMNNGD</sequence>
<evidence type="ECO:0008006" key="4">
    <source>
        <dbReference type="Google" id="ProtNLM"/>
    </source>
</evidence>
<gene>
    <name evidence="2" type="ORF">BK699_02720</name>
</gene>
<dbReference type="Proteomes" id="UP000195152">
    <property type="component" value="Unassembled WGS sequence"/>
</dbReference>